<dbReference type="InterPro" id="IPR036291">
    <property type="entry name" value="NAD(P)-bd_dom_sf"/>
</dbReference>
<sequence>MLWYAPENVPDLRKQHVIVTSTDGIALATTTPLAAKGAHVVLAGSNALEASRAMQDVEAKVPGAQVEFMPCNFHSFKSIKEFADSYKRRGEPLHVLINHAQPLHGQVGTTEDGFEVTLGTHYFGLMYLTLLLLDVLHASGRSRIIFRSSPMEEYAHDVDWQDLRGKYASSASDPQTCYHAALYAIMLARELQYQVDGSGIDVFATHPGTADPELTSQLSWLDMRKWRLAFFQTAFGQTDKRGALSTLYCATEPSMEGKGFGYYGPCYNPLMVLSLFKTGRRRPYNPHAVNEAECRRLFDDSLRIVNKAAEKATGQRVNLDHIKSKTARRRLFEDPGLGLELTGCNFDRCTLLGVDQQMAYEYRTLDRILERDDVQKWLAYAVKQRTVPKQHAKSQLRYRR</sequence>
<protein>
    <submittedName>
        <fullName evidence="2">Uncharacterized protein</fullName>
    </submittedName>
</protein>
<evidence type="ECO:0000313" key="2">
    <source>
        <dbReference type="EMBL" id="KAK9802872.1"/>
    </source>
</evidence>
<keyword evidence="1" id="KW-0560">Oxidoreductase</keyword>
<dbReference type="SUPFAM" id="SSF51735">
    <property type="entry name" value="NAD(P)-binding Rossmann-fold domains"/>
    <property type="match status" value="1"/>
</dbReference>
<reference evidence="2 3" key="1">
    <citation type="journal article" date="2024" name="Nat. Commun.">
        <title>Phylogenomics reveals the evolutionary origins of lichenization in chlorophyte algae.</title>
        <authorList>
            <person name="Puginier C."/>
            <person name="Libourel C."/>
            <person name="Otte J."/>
            <person name="Skaloud P."/>
            <person name="Haon M."/>
            <person name="Grisel S."/>
            <person name="Petersen M."/>
            <person name="Berrin J.G."/>
            <person name="Delaux P.M."/>
            <person name="Dal Grande F."/>
            <person name="Keller J."/>
        </authorList>
    </citation>
    <scope>NUCLEOTIDE SEQUENCE [LARGE SCALE GENOMIC DNA]</scope>
    <source>
        <strain evidence="2 3">SAG 2043</strain>
    </source>
</reference>
<dbReference type="InterPro" id="IPR002347">
    <property type="entry name" value="SDR_fam"/>
</dbReference>
<gene>
    <name evidence="2" type="ORF">WJX72_007246</name>
</gene>
<accession>A0AAW1P3G3</accession>
<dbReference type="PANTHER" id="PTHR43157:SF31">
    <property type="entry name" value="PHOSPHATIDYLINOSITOL-GLYCAN BIOSYNTHESIS CLASS F PROTEIN"/>
    <property type="match status" value="1"/>
</dbReference>
<keyword evidence="3" id="KW-1185">Reference proteome</keyword>
<evidence type="ECO:0000256" key="1">
    <source>
        <dbReference type="ARBA" id="ARBA00023002"/>
    </source>
</evidence>
<organism evidence="2 3">
    <name type="scientific">[Myrmecia] bisecta</name>
    <dbReference type="NCBI Taxonomy" id="41462"/>
    <lineage>
        <taxon>Eukaryota</taxon>
        <taxon>Viridiplantae</taxon>
        <taxon>Chlorophyta</taxon>
        <taxon>core chlorophytes</taxon>
        <taxon>Trebouxiophyceae</taxon>
        <taxon>Trebouxiales</taxon>
        <taxon>Trebouxiaceae</taxon>
        <taxon>Myrmecia</taxon>
    </lineage>
</organism>
<evidence type="ECO:0000313" key="3">
    <source>
        <dbReference type="Proteomes" id="UP001489004"/>
    </source>
</evidence>
<name>A0AAW1P3G3_9CHLO</name>
<dbReference type="Proteomes" id="UP001489004">
    <property type="component" value="Unassembled WGS sequence"/>
</dbReference>
<proteinExistence type="predicted"/>
<dbReference type="AlphaFoldDB" id="A0AAW1P3G3"/>
<dbReference type="EMBL" id="JALJOR010000027">
    <property type="protein sequence ID" value="KAK9802872.1"/>
    <property type="molecule type" value="Genomic_DNA"/>
</dbReference>
<comment type="caution">
    <text evidence="2">The sequence shown here is derived from an EMBL/GenBank/DDBJ whole genome shotgun (WGS) entry which is preliminary data.</text>
</comment>
<dbReference type="Gene3D" id="3.40.50.720">
    <property type="entry name" value="NAD(P)-binding Rossmann-like Domain"/>
    <property type="match status" value="1"/>
</dbReference>
<dbReference type="GO" id="GO:0016491">
    <property type="term" value="F:oxidoreductase activity"/>
    <property type="evidence" value="ECO:0007669"/>
    <property type="project" value="UniProtKB-KW"/>
</dbReference>
<dbReference type="PANTHER" id="PTHR43157">
    <property type="entry name" value="PHOSPHATIDYLINOSITOL-GLYCAN BIOSYNTHESIS CLASS F PROTEIN-RELATED"/>
    <property type="match status" value="1"/>
</dbReference>
<dbReference type="Pfam" id="PF00106">
    <property type="entry name" value="adh_short"/>
    <property type="match status" value="1"/>
</dbReference>